<dbReference type="Pfam" id="PF12680">
    <property type="entry name" value="SnoaL_2"/>
    <property type="match status" value="1"/>
</dbReference>
<evidence type="ECO:0000259" key="1">
    <source>
        <dbReference type="Pfam" id="PF12680"/>
    </source>
</evidence>
<keyword evidence="3" id="KW-1185">Reference proteome</keyword>
<evidence type="ECO:0000313" key="2">
    <source>
        <dbReference type="EMBL" id="AWB28083.1"/>
    </source>
</evidence>
<dbReference type="InterPro" id="IPR037401">
    <property type="entry name" value="SnoaL-like"/>
</dbReference>
<accession>A0A2R4X319</accession>
<sequence length="109" mass="12556">MTAHRDRARAYYRALDDGDYDRLETLLAPGFTHDRPDQRIEGRDRFVTFMRSERPRTDTSHPIDAVFEGPDGVVATGRLETDDGDRIAAFADRFTFEDGRIASIRTYTR</sequence>
<dbReference type="AlphaFoldDB" id="A0A2R4X319"/>
<dbReference type="SUPFAM" id="SSF54427">
    <property type="entry name" value="NTF2-like"/>
    <property type="match status" value="1"/>
</dbReference>
<keyword evidence="2" id="KW-0413">Isomerase</keyword>
<dbReference type="GeneID" id="36512917"/>
<evidence type="ECO:0000313" key="3">
    <source>
        <dbReference type="Proteomes" id="UP000244727"/>
    </source>
</evidence>
<organism evidence="2 3">
    <name type="scientific">Halococcoides cellulosivorans</name>
    <dbReference type="NCBI Taxonomy" id="1679096"/>
    <lineage>
        <taxon>Archaea</taxon>
        <taxon>Methanobacteriati</taxon>
        <taxon>Methanobacteriota</taxon>
        <taxon>Stenosarchaea group</taxon>
        <taxon>Halobacteria</taxon>
        <taxon>Halobacteriales</taxon>
        <taxon>Haloarculaceae</taxon>
        <taxon>Halococcoides</taxon>
    </lineage>
</organism>
<protein>
    <submittedName>
        <fullName evidence="2">Ketosteroid isomerase</fullName>
    </submittedName>
</protein>
<proteinExistence type="predicted"/>
<dbReference type="RefSeq" id="WP_108383210.1">
    <property type="nucleotide sequence ID" value="NZ_CP028858.1"/>
</dbReference>
<dbReference type="EMBL" id="CP028858">
    <property type="protein sequence ID" value="AWB28083.1"/>
    <property type="molecule type" value="Genomic_DNA"/>
</dbReference>
<dbReference type="Proteomes" id="UP000244727">
    <property type="component" value="Chromosome"/>
</dbReference>
<dbReference type="Gene3D" id="3.10.450.50">
    <property type="match status" value="1"/>
</dbReference>
<reference evidence="2 3" key="1">
    <citation type="submission" date="2018-04" db="EMBL/GenBank/DDBJ databases">
        <title>Halococcoides cellulosivorans gen. nov., sp. nov., an extremely halophilic cellulose-utilizing haloarchaeon from hypersaline lakes.</title>
        <authorList>
            <person name="Sorokin D.Y."/>
            <person name="Toshchakov S.V."/>
            <person name="Samarov N.I."/>
            <person name="Korzhenkov A."/>
            <person name="Kublanov I.V."/>
        </authorList>
    </citation>
    <scope>NUCLEOTIDE SEQUENCE [LARGE SCALE GENOMIC DNA]</scope>
    <source>
        <strain evidence="2 3">HArcel1</strain>
    </source>
</reference>
<name>A0A2R4X319_9EURY</name>
<dbReference type="InterPro" id="IPR032710">
    <property type="entry name" value="NTF2-like_dom_sf"/>
</dbReference>
<gene>
    <name evidence="2" type="ORF">HARCEL1_10380</name>
</gene>
<dbReference type="KEGG" id="harc:HARCEL1_10380"/>
<feature type="domain" description="SnoaL-like" evidence="1">
    <location>
        <begin position="8"/>
        <end position="103"/>
    </location>
</feature>
<dbReference type="GO" id="GO:0016853">
    <property type="term" value="F:isomerase activity"/>
    <property type="evidence" value="ECO:0007669"/>
    <property type="project" value="UniProtKB-KW"/>
</dbReference>